<dbReference type="CDD" id="cd11572">
    <property type="entry name" value="RlmI_M_like"/>
    <property type="match status" value="1"/>
</dbReference>
<dbReference type="InterPro" id="IPR019614">
    <property type="entry name" value="SAM-dep_methyl-trfase"/>
</dbReference>
<dbReference type="GO" id="GO:0032259">
    <property type="term" value="P:methylation"/>
    <property type="evidence" value="ECO:0007669"/>
    <property type="project" value="UniProtKB-KW"/>
</dbReference>
<dbReference type="InterPro" id="IPR002478">
    <property type="entry name" value="PUA"/>
</dbReference>
<dbReference type="Gene3D" id="3.40.50.150">
    <property type="entry name" value="Vaccinia Virus protein VP39"/>
    <property type="match status" value="1"/>
</dbReference>
<evidence type="ECO:0000256" key="1">
    <source>
        <dbReference type="ARBA" id="ARBA00004496"/>
    </source>
</evidence>
<keyword evidence="3" id="KW-0698">rRNA processing</keyword>
<evidence type="ECO:0000256" key="6">
    <source>
        <dbReference type="ARBA" id="ARBA00022691"/>
    </source>
</evidence>
<comment type="subcellular location">
    <subcellularLocation>
        <location evidence="1">Cytoplasm</location>
    </subcellularLocation>
</comment>
<dbReference type="Gene3D" id="2.30.130.10">
    <property type="entry name" value="PUA domain"/>
    <property type="match status" value="1"/>
</dbReference>
<dbReference type="SUPFAM" id="SSF53335">
    <property type="entry name" value="S-adenosyl-L-methionine-dependent methyltransferases"/>
    <property type="match status" value="1"/>
</dbReference>
<dbReference type="Proteomes" id="UP001606099">
    <property type="component" value="Unassembled WGS sequence"/>
</dbReference>
<keyword evidence="5 10" id="KW-0808">Transferase</keyword>
<reference evidence="10 11" key="1">
    <citation type="submission" date="2024-08" db="EMBL/GenBank/DDBJ databases">
        <authorList>
            <person name="Lu H."/>
        </authorList>
    </citation>
    <scope>NUCLEOTIDE SEQUENCE [LARGE SCALE GENOMIC DNA]</scope>
    <source>
        <strain evidence="10 11">BYS180W</strain>
    </source>
</reference>
<dbReference type="SUPFAM" id="SSF88697">
    <property type="entry name" value="PUA domain-like"/>
    <property type="match status" value="1"/>
</dbReference>
<evidence type="ECO:0000256" key="5">
    <source>
        <dbReference type="ARBA" id="ARBA00022679"/>
    </source>
</evidence>
<dbReference type="InterPro" id="IPR029063">
    <property type="entry name" value="SAM-dependent_MTases_sf"/>
</dbReference>
<keyword evidence="2" id="KW-0963">Cytoplasm</keyword>
<dbReference type="Pfam" id="PF17785">
    <property type="entry name" value="PUA_3"/>
    <property type="match status" value="1"/>
</dbReference>
<keyword evidence="4 10" id="KW-0489">Methyltransferase</keyword>
<dbReference type="EMBL" id="JBIGHZ010000001">
    <property type="protein sequence ID" value="MFG6446771.1"/>
    <property type="molecule type" value="Genomic_DNA"/>
</dbReference>
<evidence type="ECO:0000256" key="7">
    <source>
        <dbReference type="ARBA" id="ARBA00022884"/>
    </source>
</evidence>
<keyword evidence="7" id="KW-0694">RNA-binding</keyword>
<dbReference type="SMART" id="SM00359">
    <property type="entry name" value="PUA"/>
    <property type="match status" value="1"/>
</dbReference>
<dbReference type="InterPro" id="IPR041532">
    <property type="entry name" value="RlmI-like_PUA"/>
</dbReference>
<sequence length="393" mass="43029">MKVIRIRAGKERSLLRRHPWVFQGSIEKGKADPGETVRVESEDGSFLCWASFSPSSMIRVRAWSFEEHQRIDAAFFADKISQAVAVRSRMPIASNAVRLVHGEADGLPGLIVDRYDDTLCAQFLSAGTERWKDTIADALLQATGLTRLYERSDSSVRQLEGLPLVSGWLRGEGSTAITICEHEWQLTLDVHEGHKTGYYLDQRDNRKKFADTVRQYGLNSVLNCYCYTGGFSVAALAGGAKEVVSVDSSAPALARANAHVLLNGFDAARHTARDADVNATLREYLKEGRQFDAIVLDPPKFAPTAAHAERAARAYKDINRLGFKLLAPGGVLFTFSCSGGVGPELFHKIVAGAGMDAGVDGFILDRVGATPDHPQTICFPEGEYLKGLMVLKR</sequence>
<evidence type="ECO:0000256" key="4">
    <source>
        <dbReference type="ARBA" id="ARBA00022603"/>
    </source>
</evidence>
<feature type="domain" description="PUA" evidence="9">
    <location>
        <begin position="2"/>
        <end position="85"/>
    </location>
</feature>
<dbReference type="PROSITE" id="PS50890">
    <property type="entry name" value="PUA"/>
    <property type="match status" value="1"/>
</dbReference>
<dbReference type="CDD" id="cd21153">
    <property type="entry name" value="PUA_RlmI"/>
    <property type="match status" value="1"/>
</dbReference>
<dbReference type="RefSeq" id="WP_394458789.1">
    <property type="nucleotide sequence ID" value="NZ_JBIGHZ010000001.1"/>
</dbReference>
<protein>
    <submittedName>
        <fullName evidence="10">Class I SAM-dependent rRNA methyltransferase</fullName>
        <ecNumber evidence="10">2.1.1.-</ecNumber>
    </submittedName>
</protein>
<evidence type="ECO:0000256" key="8">
    <source>
        <dbReference type="ARBA" id="ARBA00038091"/>
    </source>
</evidence>
<evidence type="ECO:0000313" key="11">
    <source>
        <dbReference type="Proteomes" id="UP001606099"/>
    </source>
</evidence>
<dbReference type="Pfam" id="PF10672">
    <property type="entry name" value="Methyltrans_SAM"/>
    <property type="match status" value="1"/>
</dbReference>
<name>A0ABW7FR46_9BURK</name>
<dbReference type="CDD" id="cd02440">
    <property type="entry name" value="AdoMet_MTases"/>
    <property type="match status" value="1"/>
</dbReference>
<evidence type="ECO:0000256" key="2">
    <source>
        <dbReference type="ARBA" id="ARBA00022490"/>
    </source>
</evidence>
<evidence type="ECO:0000313" key="10">
    <source>
        <dbReference type="EMBL" id="MFG6446771.1"/>
    </source>
</evidence>
<dbReference type="Gene3D" id="3.30.750.80">
    <property type="entry name" value="RNA methyltransferase domain (HRMD) like"/>
    <property type="match status" value="1"/>
</dbReference>
<keyword evidence="6" id="KW-0949">S-adenosyl-L-methionine</keyword>
<gene>
    <name evidence="10" type="ORF">ACG0Z6_00790</name>
</gene>
<dbReference type="PANTHER" id="PTHR42873:SF1">
    <property type="entry name" value="S-ADENOSYLMETHIONINE-DEPENDENT METHYLTRANSFERASE DOMAIN-CONTAINING PROTEIN"/>
    <property type="match status" value="1"/>
</dbReference>
<evidence type="ECO:0000256" key="3">
    <source>
        <dbReference type="ARBA" id="ARBA00022552"/>
    </source>
</evidence>
<proteinExistence type="inferred from homology"/>
<comment type="caution">
    <text evidence="10">The sequence shown here is derived from an EMBL/GenBank/DDBJ whole genome shotgun (WGS) entry which is preliminary data.</text>
</comment>
<dbReference type="InterPro" id="IPR036974">
    <property type="entry name" value="PUA_sf"/>
</dbReference>
<dbReference type="PANTHER" id="PTHR42873">
    <property type="entry name" value="RIBOSOMAL RNA LARGE SUBUNIT METHYLTRANSFERASE"/>
    <property type="match status" value="1"/>
</dbReference>
<accession>A0ABW7FR46</accession>
<keyword evidence="11" id="KW-1185">Reference proteome</keyword>
<organism evidence="10 11">
    <name type="scientific">Roseateles rivi</name>
    <dbReference type="NCBI Taxonomy" id="3299028"/>
    <lineage>
        <taxon>Bacteria</taxon>
        <taxon>Pseudomonadati</taxon>
        <taxon>Pseudomonadota</taxon>
        <taxon>Betaproteobacteria</taxon>
        <taxon>Burkholderiales</taxon>
        <taxon>Sphaerotilaceae</taxon>
        <taxon>Roseateles</taxon>
    </lineage>
</organism>
<evidence type="ECO:0000259" key="9">
    <source>
        <dbReference type="SMART" id="SM00359"/>
    </source>
</evidence>
<comment type="similarity">
    <text evidence="8">Belongs to the methyltransferase superfamily. RlmI family.</text>
</comment>
<dbReference type="InterPro" id="IPR015947">
    <property type="entry name" value="PUA-like_sf"/>
</dbReference>
<dbReference type="EC" id="2.1.1.-" evidence="10"/>
<dbReference type="GO" id="GO:0008168">
    <property type="term" value="F:methyltransferase activity"/>
    <property type="evidence" value="ECO:0007669"/>
    <property type="project" value="UniProtKB-KW"/>
</dbReference>